<dbReference type="PANTHER" id="PTHR47691:SF3">
    <property type="entry name" value="HTH-TYPE TRANSCRIPTIONAL REGULATOR RV0890C-RELATED"/>
    <property type="match status" value="1"/>
</dbReference>
<evidence type="ECO:0000313" key="5">
    <source>
        <dbReference type="Proteomes" id="UP000294664"/>
    </source>
</evidence>
<keyword evidence="1 2" id="KW-0238">DNA-binding</keyword>
<dbReference type="InterPro" id="IPR036388">
    <property type="entry name" value="WH-like_DNA-bd_sf"/>
</dbReference>
<dbReference type="Proteomes" id="UP000294664">
    <property type="component" value="Unassembled WGS sequence"/>
</dbReference>
<dbReference type="InterPro" id="IPR058852">
    <property type="entry name" value="HTH_77"/>
</dbReference>
<dbReference type="Pfam" id="PF00486">
    <property type="entry name" value="Trans_reg_C"/>
    <property type="match status" value="1"/>
</dbReference>
<dbReference type="Gene3D" id="1.10.10.10">
    <property type="entry name" value="Winged helix-like DNA-binding domain superfamily/Winged helix DNA-binding domain"/>
    <property type="match status" value="1"/>
</dbReference>
<dbReference type="AlphaFoldDB" id="A0A4R3LY91"/>
<dbReference type="PANTHER" id="PTHR47691">
    <property type="entry name" value="REGULATOR-RELATED"/>
    <property type="match status" value="1"/>
</dbReference>
<comment type="caution">
    <text evidence="4">The sequence shown here is derived from an EMBL/GenBank/DDBJ whole genome shotgun (WGS) entry which is preliminary data.</text>
</comment>
<organism evidence="4 5">
    <name type="scientific">Aquabacter spiritensis</name>
    <dbReference type="NCBI Taxonomy" id="933073"/>
    <lineage>
        <taxon>Bacteria</taxon>
        <taxon>Pseudomonadati</taxon>
        <taxon>Pseudomonadota</taxon>
        <taxon>Alphaproteobacteria</taxon>
        <taxon>Hyphomicrobiales</taxon>
        <taxon>Xanthobacteraceae</taxon>
        <taxon>Aquabacter</taxon>
    </lineage>
</organism>
<keyword evidence="5" id="KW-1185">Reference proteome</keyword>
<dbReference type="SUPFAM" id="SSF46894">
    <property type="entry name" value="C-terminal effector domain of the bipartite response regulators"/>
    <property type="match status" value="1"/>
</dbReference>
<feature type="DNA-binding region" description="OmpR/PhoB-type" evidence="2">
    <location>
        <begin position="10"/>
        <end position="107"/>
    </location>
</feature>
<reference evidence="4 5" key="1">
    <citation type="submission" date="2019-03" db="EMBL/GenBank/DDBJ databases">
        <title>Genomic Encyclopedia of Type Strains, Phase IV (KMG-IV): sequencing the most valuable type-strain genomes for metagenomic binning, comparative biology and taxonomic classification.</title>
        <authorList>
            <person name="Goeker M."/>
        </authorList>
    </citation>
    <scope>NUCLEOTIDE SEQUENCE [LARGE SCALE GENOMIC DNA]</scope>
    <source>
        <strain evidence="4 5">DSM 9035</strain>
    </source>
</reference>
<dbReference type="EMBL" id="SMAI01000006">
    <property type="protein sequence ID" value="TCT04779.1"/>
    <property type="molecule type" value="Genomic_DNA"/>
</dbReference>
<evidence type="ECO:0000259" key="3">
    <source>
        <dbReference type="PROSITE" id="PS51755"/>
    </source>
</evidence>
<name>A0A4R3LY91_9HYPH</name>
<proteinExistence type="predicted"/>
<dbReference type="SMART" id="SM00862">
    <property type="entry name" value="Trans_reg_C"/>
    <property type="match status" value="1"/>
</dbReference>
<feature type="domain" description="OmpR/PhoB-type" evidence="3">
    <location>
        <begin position="10"/>
        <end position="107"/>
    </location>
</feature>
<dbReference type="SUPFAM" id="SSF52540">
    <property type="entry name" value="P-loop containing nucleoside triphosphate hydrolases"/>
    <property type="match status" value="1"/>
</dbReference>
<evidence type="ECO:0000256" key="1">
    <source>
        <dbReference type="ARBA" id="ARBA00023125"/>
    </source>
</evidence>
<dbReference type="GO" id="GO:0006355">
    <property type="term" value="P:regulation of DNA-templated transcription"/>
    <property type="evidence" value="ECO:0007669"/>
    <property type="project" value="InterPro"/>
</dbReference>
<protein>
    <submittedName>
        <fullName evidence="4">Putative ATPase</fullName>
    </submittedName>
</protein>
<dbReference type="GO" id="GO:0003677">
    <property type="term" value="F:DNA binding"/>
    <property type="evidence" value="ECO:0007669"/>
    <property type="project" value="UniProtKB-UniRule"/>
</dbReference>
<dbReference type="InterPro" id="IPR027417">
    <property type="entry name" value="P-loop_NTPase"/>
</dbReference>
<evidence type="ECO:0000256" key="2">
    <source>
        <dbReference type="PROSITE-ProRule" id="PRU01091"/>
    </source>
</evidence>
<accession>A0A4R3LY91</accession>
<gene>
    <name evidence="4" type="ORF">EDC64_106213</name>
</gene>
<dbReference type="InterPro" id="IPR001867">
    <property type="entry name" value="OmpR/PhoB-type_DNA-bd"/>
</dbReference>
<dbReference type="Gene3D" id="3.40.50.300">
    <property type="entry name" value="P-loop containing nucleotide triphosphate hydrolases"/>
    <property type="match status" value="1"/>
</dbReference>
<dbReference type="PRINTS" id="PR00364">
    <property type="entry name" value="DISEASERSIST"/>
</dbReference>
<dbReference type="PROSITE" id="PS51755">
    <property type="entry name" value="OMPR_PHOB"/>
    <property type="match status" value="1"/>
</dbReference>
<sequence>MIASCPLPDKNIYVFGPYRLAPNRQLLSRNGLPVRLGGRALDILIRLVQRAGEIISKNELIAFVWPNTFVHEDNLKVNVSALRRALGAGAASAYIATIAGRGYRFVAPVTIEPTEHASSSWPASAYAQTLPKAPLTIGRDGDISRIAGRLAGARCVTIVGSGGIGKTSVAIAVGHRVRNYSDGVLFVDLSTVGDPQNAPAAIAAALDAEQNSFREIIDCLKGRNVLLIFDGCEHLLPTMTTIADHLLDALPMLSLLATSREPLRARSELVHRLPTLETPWTKPDITAREALDFGAVQLFIARAQEHGFYVLDDRDAPLVSSICRRLDGIPLAINLAASKVRVFGIPTLAAMLGQRFLLINGERTAPMRQQTLFSTLDWSYRLLSDAEAALFRILAVFAGVFHLQDAVVMAEIAELDASQTIDALERLTQRSIVCAEYRGGALNYRLLETTREYATKQLADVGEQDRAVKHHARHILSPFKRPTEDCMA</sequence>
<dbReference type="GO" id="GO:0000160">
    <property type="term" value="P:phosphorelay signal transduction system"/>
    <property type="evidence" value="ECO:0007669"/>
    <property type="project" value="InterPro"/>
</dbReference>
<dbReference type="CDD" id="cd00383">
    <property type="entry name" value="trans_reg_C"/>
    <property type="match status" value="1"/>
</dbReference>
<dbReference type="Pfam" id="PF25872">
    <property type="entry name" value="HTH_77"/>
    <property type="match status" value="1"/>
</dbReference>
<evidence type="ECO:0000313" key="4">
    <source>
        <dbReference type="EMBL" id="TCT04779.1"/>
    </source>
</evidence>
<dbReference type="InterPro" id="IPR016032">
    <property type="entry name" value="Sig_transdc_resp-reg_C-effctor"/>
</dbReference>